<evidence type="ECO:0000256" key="4">
    <source>
        <dbReference type="PIRSR" id="PIRSR001112-1"/>
    </source>
</evidence>
<dbReference type="SUPFAM" id="SSF53474">
    <property type="entry name" value="alpha/beta-Hydrolases"/>
    <property type="match status" value="1"/>
</dbReference>
<keyword evidence="8" id="KW-1185">Reference proteome</keyword>
<comment type="similarity">
    <text evidence="1">Belongs to the peptidase S33 family.</text>
</comment>
<dbReference type="PANTHER" id="PTHR21661:SF35">
    <property type="entry name" value="EPOXIDE HYDROLASE"/>
    <property type="match status" value="1"/>
</dbReference>
<dbReference type="GeneID" id="6014450"/>
<gene>
    <name evidence="7" type="ORF">CC1G_10304</name>
</gene>
<dbReference type="AlphaFoldDB" id="A8P0G4"/>
<dbReference type="PRINTS" id="PR00412">
    <property type="entry name" value="EPOXHYDRLASE"/>
</dbReference>
<feature type="active site" description="Nucleophile" evidence="4">
    <location>
        <position position="181"/>
    </location>
</feature>
<dbReference type="Gene3D" id="3.40.50.1820">
    <property type="entry name" value="alpha/beta hydrolase"/>
    <property type="match status" value="1"/>
</dbReference>
<evidence type="ECO:0000256" key="2">
    <source>
        <dbReference type="ARBA" id="ARBA00022797"/>
    </source>
</evidence>
<dbReference type="OrthoDB" id="7130006at2759"/>
<dbReference type="VEuPathDB" id="FungiDB:CC1G_10304"/>
<dbReference type="PIRSF" id="PIRSF001112">
    <property type="entry name" value="Epoxide_hydrolase"/>
    <property type="match status" value="1"/>
</dbReference>
<dbReference type="InParanoid" id="A8P0G4"/>
<keyword evidence="2" id="KW-0058">Aromatic hydrocarbons catabolism</keyword>
<evidence type="ECO:0000313" key="8">
    <source>
        <dbReference type="Proteomes" id="UP000001861"/>
    </source>
</evidence>
<dbReference type="PANTHER" id="PTHR21661">
    <property type="entry name" value="EPOXIDE HYDROLASE 1-RELATED"/>
    <property type="match status" value="1"/>
</dbReference>
<accession>A8P0G4</accession>
<feature type="active site" description="Proton acceptor" evidence="4">
    <location>
        <position position="381"/>
    </location>
</feature>
<dbReference type="Proteomes" id="UP000001861">
    <property type="component" value="Unassembled WGS sequence"/>
</dbReference>
<comment type="caution">
    <text evidence="7">The sequence shown here is derived from an EMBL/GenBank/DDBJ whole genome shotgun (WGS) entry which is preliminary data.</text>
</comment>
<dbReference type="InterPro" id="IPR010497">
    <property type="entry name" value="Epoxide_hydro_N"/>
</dbReference>
<organism evidence="7 8">
    <name type="scientific">Coprinopsis cinerea (strain Okayama-7 / 130 / ATCC MYA-4618 / FGSC 9003)</name>
    <name type="common">Inky cap fungus</name>
    <name type="synonym">Hormographiella aspergillata</name>
    <dbReference type="NCBI Taxonomy" id="240176"/>
    <lineage>
        <taxon>Eukaryota</taxon>
        <taxon>Fungi</taxon>
        <taxon>Dikarya</taxon>
        <taxon>Basidiomycota</taxon>
        <taxon>Agaricomycotina</taxon>
        <taxon>Agaricomycetes</taxon>
        <taxon>Agaricomycetidae</taxon>
        <taxon>Agaricales</taxon>
        <taxon>Agaricineae</taxon>
        <taxon>Psathyrellaceae</taxon>
        <taxon>Coprinopsis</taxon>
    </lineage>
</organism>
<dbReference type="InterPro" id="IPR016292">
    <property type="entry name" value="Epoxide_hydrolase"/>
</dbReference>
<evidence type="ECO:0000256" key="3">
    <source>
        <dbReference type="ARBA" id="ARBA00022801"/>
    </source>
</evidence>
<dbReference type="HOGENOM" id="CLU_019414_0_2_1"/>
<reference evidence="7 8" key="1">
    <citation type="journal article" date="2010" name="Proc. Natl. Acad. Sci. U.S.A.">
        <title>Insights into evolution of multicellular fungi from the assembled chromosomes of the mushroom Coprinopsis cinerea (Coprinus cinereus).</title>
        <authorList>
            <person name="Stajich J.E."/>
            <person name="Wilke S.K."/>
            <person name="Ahren D."/>
            <person name="Au C.H."/>
            <person name="Birren B.W."/>
            <person name="Borodovsky M."/>
            <person name="Burns C."/>
            <person name="Canback B."/>
            <person name="Casselton L.A."/>
            <person name="Cheng C.K."/>
            <person name="Deng J."/>
            <person name="Dietrich F.S."/>
            <person name="Fargo D.C."/>
            <person name="Farman M.L."/>
            <person name="Gathman A.C."/>
            <person name="Goldberg J."/>
            <person name="Guigo R."/>
            <person name="Hoegger P.J."/>
            <person name="Hooker J.B."/>
            <person name="Huggins A."/>
            <person name="James T.Y."/>
            <person name="Kamada T."/>
            <person name="Kilaru S."/>
            <person name="Kodira C."/>
            <person name="Kues U."/>
            <person name="Kupfer D."/>
            <person name="Kwan H.S."/>
            <person name="Lomsadze A."/>
            <person name="Li W."/>
            <person name="Lilly W.W."/>
            <person name="Ma L.J."/>
            <person name="Mackey A.J."/>
            <person name="Manning G."/>
            <person name="Martin F."/>
            <person name="Muraguchi H."/>
            <person name="Natvig D.O."/>
            <person name="Palmerini H."/>
            <person name="Ramesh M.A."/>
            <person name="Rehmeyer C.J."/>
            <person name="Roe B.A."/>
            <person name="Shenoy N."/>
            <person name="Stanke M."/>
            <person name="Ter-Hovhannisyan V."/>
            <person name="Tunlid A."/>
            <person name="Velagapudi R."/>
            <person name="Vision T.J."/>
            <person name="Zeng Q."/>
            <person name="Zolan M.E."/>
            <person name="Pukkila P.J."/>
        </authorList>
    </citation>
    <scope>NUCLEOTIDE SEQUENCE [LARGE SCALE GENOMIC DNA]</scope>
    <source>
        <strain evidence="8">Okayama-7 / 130 / ATCC MYA-4618 / FGSC 9003</strain>
    </source>
</reference>
<dbReference type="RefSeq" id="XP_001837883.2">
    <property type="nucleotide sequence ID" value="XM_001837831.2"/>
</dbReference>
<dbReference type="InterPro" id="IPR000639">
    <property type="entry name" value="Epox_hydrolase-like"/>
</dbReference>
<feature type="region of interest" description="Disordered" evidence="5">
    <location>
        <begin position="406"/>
        <end position="426"/>
    </location>
</feature>
<dbReference type="GO" id="GO:0004301">
    <property type="term" value="F:epoxide hydrolase activity"/>
    <property type="evidence" value="ECO:0007669"/>
    <property type="project" value="TreeGrafter"/>
</dbReference>
<feature type="active site" description="Proton donor" evidence="4">
    <location>
        <position position="309"/>
    </location>
</feature>
<protein>
    <submittedName>
        <fullName evidence="7">Epoxide hydrolase 1</fullName>
    </submittedName>
</protein>
<name>A8P0G4_COPC7</name>
<evidence type="ECO:0000256" key="1">
    <source>
        <dbReference type="ARBA" id="ARBA00010088"/>
    </source>
</evidence>
<dbReference type="KEGG" id="cci:CC1G_10304"/>
<feature type="compositionally biased region" description="Polar residues" evidence="5">
    <location>
        <begin position="413"/>
        <end position="426"/>
    </location>
</feature>
<dbReference type="OMA" id="WVKQKYH"/>
<keyword evidence="3 7" id="KW-0378">Hydrolase</keyword>
<evidence type="ECO:0000259" key="6">
    <source>
        <dbReference type="Pfam" id="PF06441"/>
    </source>
</evidence>
<sequence>MTSTEKPFTISIPDSEIEFLRKKLELTRFPDELEEAGRDYGAPLADVRRLVERWKSGYDWRAHEAQLNAEFPQFTRDIEVEGHGTLNIHYVHKKSEVVDAIPLVFVHGWPGSIIEVRKILPLLLEASPDHPSFHVVAFSLPGYGFSEAPKKKGFADAQMAEVGHKLMLALGYHEYVAQGGDWGATICRTMAQLYGPKHVKAWHTNMPFAYPPHPTRRPLLLLQHLLFKYTPQDQARLERTQWYLEHGNGYLKQQSTQPQTLGYSLADSPAGLLAWIYEKLYQWTDDYKWTDDEVYWFSRAGPAASLRLYYEYMKVHPIGDWSKTVLETDVPTGHSYFPKEESLISSRTAWPTPPLLFEYVSWHSSGFPNVIFESDHDKGGHFAAHEVPEALVGDLRKMFGKGGPAFGAVPGKTGNQDTTHDFSSYT</sequence>
<evidence type="ECO:0000313" key="7">
    <source>
        <dbReference type="EMBL" id="EAU83899.2"/>
    </source>
</evidence>
<dbReference type="Pfam" id="PF06441">
    <property type="entry name" value="EHN"/>
    <property type="match status" value="1"/>
</dbReference>
<proteinExistence type="inferred from homology"/>
<dbReference type="eggNOG" id="KOG2565">
    <property type="taxonomic scope" value="Eukaryota"/>
</dbReference>
<dbReference type="GO" id="GO:0097176">
    <property type="term" value="P:epoxide metabolic process"/>
    <property type="evidence" value="ECO:0007669"/>
    <property type="project" value="TreeGrafter"/>
</dbReference>
<dbReference type="EMBL" id="AACS02000006">
    <property type="protein sequence ID" value="EAU83899.2"/>
    <property type="molecule type" value="Genomic_DNA"/>
</dbReference>
<evidence type="ECO:0000256" key="5">
    <source>
        <dbReference type="SAM" id="MobiDB-lite"/>
    </source>
</evidence>
<feature type="domain" description="Epoxide hydrolase N-terminal" evidence="6">
    <location>
        <begin position="6"/>
        <end position="116"/>
    </location>
</feature>
<dbReference type="InterPro" id="IPR029058">
    <property type="entry name" value="AB_hydrolase_fold"/>
</dbReference>